<protein>
    <submittedName>
        <fullName evidence="3">Uncharacterized protein</fullName>
    </submittedName>
</protein>
<dbReference type="EMBL" id="KN831784">
    <property type="protein sequence ID" value="KIM39817.1"/>
    <property type="molecule type" value="Genomic_DNA"/>
</dbReference>
<reference evidence="4" key="2">
    <citation type="submission" date="2015-01" db="EMBL/GenBank/DDBJ databases">
        <title>Evolutionary Origins and Diversification of the Mycorrhizal Mutualists.</title>
        <authorList>
            <consortium name="DOE Joint Genome Institute"/>
            <consortium name="Mycorrhizal Genomics Consortium"/>
            <person name="Kohler A."/>
            <person name="Kuo A."/>
            <person name="Nagy L.G."/>
            <person name="Floudas D."/>
            <person name="Copeland A."/>
            <person name="Barry K.W."/>
            <person name="Cichocki N."/>
            <person name="Veneault-Fourrey C."/>
            <person name="LaButti K."/>
            <person name="Lindquist E.A."/>
            <person name="Lipzen A."/>
            <person name="Lundell T."/>
            <person name="Morin E."/>
            <person name="Murat C."/>
            <person name="Riley R."/>
            <person name="Ohm R."/>
            <person name="Sun H."/>
            <person name="Tunlid A."/>
            <person name="Henrissat B."/>
            <person name="Grigoriev I.V."/>
            <person name="Hibbett D.S."/>
            <person name="Martin F."/>
        </authorList>
    </citation>
    <scope>NUCLEOTIDE SEQUENCE [LARGE SCALE GENOMIC DNA]</scope>
    <source>
        <strain evidence="4">h7</strain>
    </source>
</reference>
<dbReference type="HOGENOM" id="CLU_449080_0_0_1"/>
<evidence type="ECO:0000313" key="3">
    <source>
        <dbReference type="EMBL" id="KIM39817.1"/>
    </source>
</evidence>
<keyword evidence="2" id="KW-0732">Signal</keyword>
<name>A0A0C2YFJ2_HEBCY</name>
<evidence type="ECO:0000256" key="1">
    <source>
        <dbReference type="SAM" id="MobiDB-lite"/>
    </source>
</evidence>
<reference evidence="3 4" key="1">
    <citation type="submission" date="2014-04" db="EMBL/GenBank/DDBJ databases">
        <authorList>
            <consortium name="DOE Joint Genome Institute"/>
            <person name="Kuo A."/>
            <person name="Gay G."/>
            <person name="Dore J."/>
            <person name="Kohler A."/>
            <person name="Nagy L.G."/>
            <person name="Floudas D."/>
            <person name="Copeland A."/>
            <person name="Barry K.W."/>
            <person name="Cichocki N."/>
            <person name="Veneault-Fourrey C."/>
            <person name="LaButti K."/>
            <person name="Lindquist E.A."/>
            <person name="Lipzen A."/>
            <person name="Lundell T."/>
            <person name="Morin E."/>
            <person name="Murat C."/>
            <person name="Sun H."/>
            <person name="Tunlid A."/>
            <person name="Henrissat B."/>
            <person name="Grigoriev I.V."/>
            <person name="Hibbett D.S."/>
            <person name="Martin F."/>
            <person name="Nordberg H.P."/>
            <person name="Cantor M.N."/>
            <person name="Hua S.X."/>
        </authorList>
    </citation>
    <scope>NUCLEOTIDE SEQUENCE [LARGE SCALE GENOMIC DNA]</scope>
    <source>
        <strain evidence="4">h7</strain>
    </source>
</reference>
<dbReference type="OrthoDB" id="2507450at2759"/>
<organism evidence="3 4">
    <name type="scientific">Hebeloma cylindrosporum</name>
    <dbReference type="NCBI Taxonomy" id="76867"/>
    <lineage>
        <taxon>Eukaryota</taxon>
        <taxon>Fungi</taxon>
        <taxon>Dikarya</taxon>
        <taxon>Basidiomycota</taxon>
        <taxon>Agaricomycotina</taxon>
        <taxon>Agaricomycetes</taxon>
        <taxon>Agaricomycetidae</taxon>
        <taxon>Agaricales</taxon>
        <taxon>Agaricineae</taxon>
        <taxon>Hymenogastraceae</taxon>
        <taxon>Hebeloma</taxon>
    </lineage>
</organism>
<feature type="signal peptide" evidence="2">
    <location>
        <begin position="1"/>
        <end position="24"/>
    </location>
</feature>
<accession>A0A0C2YFJ2</accession>
<keyword evidence="4" id="KW-1185">Reference proteome</keyword>
<feature type="compositionally biased region" description="Low complexity" evidence="1">
    <location>
        <begin position="223"/>
        <end position="241"/>
    </location>
</feature>
<proteinExistence type="predicted"/>
<feature type="chain" id="PRO_5002159238" evidence="2">
    <location>
        <begin position="25"/>
        <end position="626"/>
    </location>
</feature>
<evidence type="ECO:0000256" key="2">
    <source>
        <dbReference type="SAM" id="SignalP"/>
    </source>
</evidence>
<feature type="compositionally biased region" description="Low complexity" evidence="1">
    <location>
        <begin position="498"/>
        <end position="524"/>
    </location>
</feature>
<dbReference type="Proteomes" id="UP000053424">
    <property type="component" value="Unassembled WGS sequence"/>
</dbReference>
<dbReference type="STRING" id="686832.A0A0C2YFJ2"/>
<evidence type="ECO:0000313" key="4">
    <source>
        <dbReference type="Proteomes" id="UP000053424"/>
    </source>
</evidence>
<dbReference type="AlphaFoldDB" id="A0A0C2YFJ2"/>
<gene>
    <name evidence="3" type="ORF">M413DRAFT_28998</name>
</gene>
<feature type="region of interest" description="Disordered" evidence="1">
    <location>
        <begin position="498"/>
        <end position="530"/>
    </location>
</feature>
<feature type="region of interest" description="Disordered" evidence="1">
    <location>
        <begin position="223"/>
        <end position="245"/>
    </location>
</feature>
<sequence>MFSRTNLGFLALIALALTSESAFGREQWLERDGRAVYLYPRRFGQEQPAVLQKIRDACPGAVCGTLAGQAVSPLLAAQPECTQQDMADAIIDASKQFDAATAAKMVAAAIEYRQVEKNTPPDFTTNPPTLRNSVFCQKAPKNAQLDGLVQAQDPANDPNIFFDPALKASVTKGSQANTAPFGGVANPPAAPSPSETPILTEDPTATTTDCPPAVTVTRTSTTTVVAASSTPPTNTAPATPSGADFGSCTVPEIEFGVGFDNRKETSFQPTDKRSFNHGSAQNIAIITQFICDTLTNSCKANQAAKDVCATARQAAATAADKTGAQADAFNNVFGIKTHKNQNFAAVAVVDNQGKVVSPGSGSSPVPSQTATGIATPAPTVGSGIGNFGKCSIPQIEFGAGFDGRRETSFQPVDKASFNHGSAQNIAIITQFICDTLTNSCQADQTAKDVCATARQAAAAAADKTGAQADAFNNVFGIKTHKNQNFAAVAVVDNQGNVVSPGSGSGSAPVPSQTAPATATPTPTADGSGIGNFGKCSIPQIEFGAGFDGRRETSFQPVDKASFSHGSAQNIDIITRSVCDTLTNSCGADQTAKNTCAKGQAAASAAAKGTGAQADAFNAAFGINTGR</sequence>